<reference evidence="2 3" key="1">
    <citation type="journal article" date="2019" name="Nat. Ecol. Evol.">
        <title>Megaphylogeny resolves global patterns of mushroom evolution.</title>
        <authorList>
            <person name="Varga T."/>
            <person name="Krizsan K."/>
            <person name="Foldi C."/>
            <person name="Dima B."/>
            <person name="Sanchez-Garcia M."/>
            <person name="Sanchez-Ramirez S."/>
            <person name="Szollosi G.J."/>
            <person name="Szarkandi J.G."/>
            <person name="Papp V."/>
            <person name="Albert L."/>
            <person name="Andreopoulos W."/>
            <person name="Angelini C."/>
            <person name="Antonin V."/>
            <person name="Barry K.W."/>
            <person name="Bougher N.L."/>
            <person name="Buchanan P."/>
            <person name="Buyck B."/>
            <person name="Bense V."/>
            <person name="Catcheside P."/>
            <person name="Chovatia M."/>
            <person name="Cooper J."/>
            <person name="Damon W."/>
            <person name="Desjardin D."/>
            <person name="Finy P."/>
            <person name="Geml J."/>
            <person name="Haridas S."/>
            <person name="Hughes K."/>
            <person name="Justo A."/>
            <person name="Karasinski D."/>
            <person name="Kautmanova I."/>
            <person name="Kiss B."/>
            <person name="Kocsube S."/>
            <person name="Kotiranta H."/>
            <person name="LaButti K.M."/>
            <person name="Lechner B.E."/>
            <person name="Liimatainen K."/>
            <person name="Lipzen A."/>
            <person name="Lukacs Z."/>
            <person name="Mihaltcheva S."/>
            <person name="Morgado L.N."/>
            <person name="Niskanen T."/>
            <person name="Noordeloos M.E."/>
            <person name="Ohm R.A."/>
            <person name="Ortiz-Santana B."/>
            <person name="Ovrebo C."/>
            <person name="Racz N."/>
            <person name="Riley R."/>
            <person name="Savchenko A."/>
            <person name="Shiryaev A."/>
            <person name="Soop K."/>
            <person name="Spirin V."/>
            <person name="Szebenyi C."/>
            <person name="Tomsovsky M."/>
            <person name="Tulloss R.E."/>
            <person name="Uehling J."/>
            <person name="Grigoriev I.V."/>
            <person name="Vagvolgyi C."/>
            <person name="Papp T."/>
            <person name="Martin F.M."/>
            <person name="Miettinen O."/>
            <person name="Hibbett D.S."/>
            <person name="Nagy L.G."/>
        </authorList>
    </citation>
    <scope>NUCLEOTIDE SEQUENCE [LARGE SCALE GENOMIC DNA]</scope>
    <source>
        <strain evidence="2 3">CBS 166.37</strain>
    </source>
</reference>
<dbReference type="EMBL" id="ML213768">
    <property type="protein sequence ID" value="TFK31368.1"/>
    <property type="molecule type" value="Genomic_DNA"/>
</dbReference>
<feature type="compositionally biased region" description="Basic and acidic residues" evidence="1">
    <location>
        <begin position="78"/>
        <end position="101"/>
    </location>
</feature>
<evidence type="ECO:0000256" key="1">
    <source>
        <dbReference type="SAM" id="MobiDB-lite"/>
    </source>
</evidence>
<name>A0A5C3LEX5_9AGAR</name>
<accession>A0A5C3LEX5</accession>
<proteinExistence type="predicted"/>
<dbReference type="AlphaFoldDB" id="A0A5C3LEX5"/>
<evidence type="ECO:0000313" key="3">
    <source>
        <dbReference type="Proteomes" id="UP000308652"/>
    </source>
</evidence>
<sequence length="213" mass="23195">MFSLIRRISHSVIPRPDKPWEDDPTSNAPAKRRKRRLSSTERDVDAEDEQSRKKKHRGESAAASDAEEPPATPLLLPETKDVKEVREGVEEVDLSDKKAEDEAVAVPASIPLPEEKSGELDEPVAAAATVSTSPPEMKNVVDLTSVKGSAEESTDSPKEVVSTEKDESVKPIAEKEVDTTVDSEKSEETEEATAAIEETSHSKPAPEEDTTNE</sequence>
<keyword evidence="3" id="KW-1185">Reference proteome</keyword>
<feature type="compositionally biased region" description="Basic and acidic residues" evidence="1">
    <location>
        <begin position="155"/>
        <end position="186"/>
    </location>
</feature>
<feature type="region of interest" description="Disordered" evidence="1">
    <location>
        <begin position="1"/>
        <end position="213"/>
    </location>
</feature>
<protein>
    <submittedName>
        <fullName evidence="2">Uncharacterized protein</fullName>
    </submittedName>
</protein>
<dbReference type="Proteomes" id="UP000308652">
    <property type="component" value="Unassembled WGS sequence"/>
</dbReference>
<dbReference type="STRING" id="68775.A0A5C3LEX5"/>
<dbReference type="OrthoDB" id="3269227at2759"/>
<evidence type="ECO:0000313" key="2">
    <source>
        <dbReference type="EMBL" id="TFK31368.1"/>
    </source>
</evidence>
<organism evidence="2 3">
    <name type="scientific">Crucibulum laeve</name>
    <dbReference type="NCBI Taxonomy" id="68775"/>
    <lineage>
        <taxon>Eukaryota</taxon>
        <taxon>Fungi</taxon>
        <taxon>Dikarya</taxon>
        <taxon>Basidiomycota</taxon>
        <taxon>Agaricomycotina</taxon>
        <taxon>Agaricomycetes</taxon>
        <taxon>Agaricomycetidae</taxon>
        <taxon>Agaricales</taxon>
        <taxon>Agaricineae</taxon>
        <taxon>Nidulariaceae</taxon>
        <taxon>Crucibulum</taxon>
    </lineage>
</organism>
<gene>
    <name evidence="2" type="ORF">BDQ12DRAFT_619015</name>
</gene>